<evidence type="ECO:0000313" key="7">
    <source>
        <dbReference type="EMBL" id="KAF9792208.1"/>
    </source>
</evidence>
<dbReference type="GO" id="GO:0005384">
    <property type="term" value="F:manganese ion transmembrane transporter activity"/>
    <property type="evidence" value="ECO:0007669"/>
    <property type="project" value="InterPro"/>
</dbReference>
<keyword evidence="4 6" id="KW-1133">Transmembrane helix</keyword>
<organism evidence="7 8">
    <name type="scientific">Thelephora terrestris</name>
    <dbReference type="NCBI Taxonomy" id="56493"/>
    <lineage>
        <taxon>Eukaryota</taxon>
        <taxon>Fungi</taxon>
        <taxon>Dikarya</taxon>
        <taxon>Basidiomycota</taxon>
        <taxon>Agaricomycotina</taxon>
        <taxon>Agaricomycetes</taxon>
        <taxon>Thelephorales</taxon>
        <taxon>Thelephoraceae</taxon>
        <taxon>Thelephora</taxon>
    </lineage>
</organism>
<keyword evidence="5 6" id="KW-0472">Membrane</keyword>
<evidence type="ECO:0000256" key="2">
    <source>
        <dbReference type="ARBA" id="ARBA00007049"/>
    </source>
</evidence>
<evidence type="ECO:0000256" key="3">
    <source>
        <dbReference type="ARBA" id="ARBA00022692"/>
    </source>
</evidence>
<protein>
    <submittedName>
        <fullName evidence="7">Uncharacterized protein</fullName>
    </submittedName>
</protein>
<feature type="transmembrane region" description="Helical" evidence="6">
    <location>
        <begin position="28"/>
        <end position="47"/>
    </location>
</feature>
<evidence type="ECO:0000256" key="5">
    <source>
        <dbReference type="ARBA" id="ARBA00023136"/>
    </source>
</evidence>
<dbReference type="Pfam" id="PF01988">
    <property type="entry name" value="VIT1"/>
    <property type="match status" value="1"/>
</dbReference>
<reference evidence="7" key="2">
    <citation type="submission" date="2020-11" db="EMBL/GenBank/DDBJ databases">
        <authorList>
            <consortium name="DOE Joint Genome Institute"/>
            <person name="Kuo A."/>
            <person name="Miyauchi S."/>
            <person name="Kiss E."/>
            <person name="Drula E."/>
            <person name="Kohler A."/>
            <person name="Sanchez-Garcia M."/>
            <person name="Andreopoulos B."/>
            <person name="Barry K.W."/>
            <person name="Bonito G."/>
            <person name="Buee M."/>
            <person name="Carver A."/>
            <person name="Chen C."/>
            <person name="Cichocki N."/>
            <person name="Clum A."/>
            <person name="Culley D."/>
            <person name="Crous P.W."/>
            <person name="Fauchery L."/>
            <person name="Girlanda M."/>
            <person name="Hayes R."/>
            <person name="Keri Z."/>
            <person name="Labutti K."/>
            <person name="Lipzen A."/>
            <person name="Lombard V."/>
            <person name="Magnuson J."/>
            <person name="Maillard F."/>
            <person name="Morin E."/>
            <person name="Murat C."/>
            <person name="Nolan M."/>
            <person name="Ohm R."/>
            <person name="Pangilinan J."/>
            <person name="Pereira M."/>
            <person name="Perotto S."/>
            <person name="Peter M."/>
            <person name="Riley R."/>
            <person name="Sitrit Y."/>
            <person name="Stielow B."/>
            <person name="Szollosi G."/>
            <person name="Zifcakova L."/>
            <person name="Stursova M."/>
            <person name="Spatafora J.W."/>
            <person name="Tedersoo L."/>
            <person name="Vaario L.-M."/>
            <person name="Yamada A."/>
            <person name="Yan M."/>
            <person name="Wang P."/>
            <person name="Xu J."/>
            <person name="Bruns T."/>
            <person name="Baldrian P."/>
            <person name="Vilgalys R."/>
            <person name="Henrissat B."/>
            <person name="Grigoriev I.V."/>
            <person name="Hibbett D."/>
            <person name="Nagy L.G."/>
            <person name="Martin F.M."/>
        </authorList>
    </citation>
    <scope>NUCLEOTIDE SEQUENCE</scope>
    <source>
        <strain evidence="7">UH-Tt-Lm1</strain>
    </source>
</reference>
<dbReference type="EMBL" id="WIUZ02000001">
    <property type="protein sequence ID" value="KAF9792208.1"/>
    <property type="molecule type" value="Genomic_DNA"/>
</dbReference>
<evidence type="ECO:0000256" key="4">
    <source>
        <dbReference type="ARBA" id="ARBA00022989"/>
    </source>
</evidence>
<keyword evidence="8" id="KW-1185">Reference proteome</keyword>
<dbReference type="GO" id="GO:0012505">
    <property type="term" value="C:endomembrane system"/>
    <property type="evidence" value="ECO:0007669"/>
    <property type="project" value="UniProtKB-SubCell"/>
</dbReference>
<reference evidence="7" key="1">
    <citation type="journal article" date="2020" name="Nat. Commun.">
        <title>Large-scale genome sequencing of mycorrhizal fungi provides insights into the early evolution of symbiotic traits.</title>
        <authorList>
            <person name="Miyauchi S."/>
            <person name="Kiss E."/>
            <person name="Kuo A."/>
            <person name="Drula E."/>
            <person name="Kohler A."/>
            <person name="Sanchez-Garcia M."/>
            <person name="Morin E."/>
            <person name="Andreopoulos B."/>
            <person name="Barry K.W."/>
            <person name="Bonito G."/>
            <person name="Buee M."/>
            <person name="Carver A."/>
            <person name="Chen C."/>
            <person name="Cichocki N."/>
            <person name="Clum A."/>
            <person name="Culley D."/>
            <person name="Crous P.W."/>
            <person name="Fauchery L."/>
            <person name="Girlanda M."/>
            <person name="Hayes R.D."/>
            <person name="Keri Z."/>
            <person name="LaButti K."/>
            <person name="Lipzen A."/>
            <person name="Lombard V."/>
            <person name="Magnuson J."/>
            <person name="Maillard F."/>
            <person name="Murat C."/>
            <person name="Nolan M."/>
            <person name="Ohm R.A."/>
            <person name="Pangilinan J."/>
            <person name="Pereira M.F."/>
            <person name="Perotto S."/>
            <person name="Peter M."/>
            <person name="Pfister S."/>
            <person name="Riley R."/>
            <person name="Sitrit Y."/>
            <person name="Stielow J.B."/>
            <person name="Szollosi G."/>
            <person name="Zifcakova L."/>
            <person name="Stursova M."/>
            <person name="Spatafora J.W."/>
            <person name="Tedersoo L."/>
            <person name="Vaario L.M."/>
            <person name="Yamada A."/>
            <person name="Yan M."/>
            <person name="Wang P."/>
            <person name="Xu J."/>
            <person name="Bruns T."/>
            <person name="Baldrian P."/>
            <person name="Vilgalys R."/>
            <person name="Dunand C."/>
            <person name="Henrissat B."/>
            <person name="Grigoriev I.V."/>
            <person name="Hibbett D."/>
            <person name="Nagy L.G."/>
            <person name="Martin F.M."/>
        </authorList>
    </citation>
    <scope>NUCLEOTIDE SEQUENCE</scope>
    <source>
        <strain evidence="7">UH-Tt-Lm1</strain>
    </source>
</reference>
<sequence>MCVVMGLLDGLTVPFALTAGLWSLGDSRLVVLGVIAELIAGAISMGIGGSLASQPNGITTDTNGSRLLPALRAAATERSDAKSLKSSARSV</sequence>
<keyword evidence="3 6" id="KW-0812">Transmembrane</keyword>
<evidence type="ECO:0000256" key="6">
    <source>
        <dbReference type="SAM" id="Phobius"/>
    </source>
</evidence>
<name>A0A9P6HPA3_9AGAM</name>
<evidence type="ECO:0000313" key="8">
    <source>
        <dbReference type="Proteomes" id="UP000736335"/>
    </source>
</evidence>
<dbReference type="AlphaFoldDB" id="A0A9P6HPA3"/>
<dbReference type="OrthoDB" id="73465at2759"/>
<dbReference type="Proteomes" id="UP000736335">
    <property type="component" value="Unassembled WGS sequence"/>
</dbReference>
<comment type="subcellular location">
    <subcellularLocation>
        <location evidence="1">Endomembrane system</location>
        <topology evidence="1">Multi-pass membrane protein</topology>
    </subcellularLocation>
</comment>
<dbReference type="GO" id="GO:0030026">
    <property type="term" value="P:intracellular manganese ion homeostasis"/>
    <property type="evidence" value="ECO:0007669"/>
    <property type="project" value="InterPro"/>
</dbReference>
<comment type="caution">
    <text evidence="7">The sequence shown here is derived from an EMBL/GenBank/DDBJ whole genome shotgun (WGS) entry which is preliminary data.</text>
</comment>
<accession>A0A9P6HPA3</accession>
<gene>
    <name evidence="7" type="ORF">BJ322DRAFT_21450</name>
</gene>
<dbReference type="InterPro" id="IPR008217">
    <property type="entry name" value="Ccc1_fam"/>
</dbReference>
<proteinExistence type="inferred from homology"/>
<comment type="similarity">
    <text evidence="2">Belongs to the CCC1 family.</text>
</comment>
<evidence type="ECO:0000256" key="1">
    <source>
        <dbReference type="ARBA" id="ARBA00004127"/>
    </source>
</evidence>